<evidence type="ECO:0000256" key="2">
    <source>
        <dbReference type="SAM" id="SignalP"/>
    </source>
</evidence>
<evidence type="ECO:0000313" key="4">
    <source>
        <dbReference type="Proteomes" id="UP001174419"/>
    </source>
</evidence>
<name>A0AB35M1H8_9GAMM</name>
<protein>
    <submittedName>
        <fullName evidence="3">Uncharacterized protein</fullName>
    </submittedName>
</protein>
<gene>
    <name evidence="3" type="ORF">HX110_09535</name>
</gene>
<evidence type="ECO:0000313" key="3">
    <source>
        <dbReference type="EMBL" id="MDM1719362.1"/>
    </source>
</evidence>
<proteinExistence type="predicted"/>
<dbReference type="Proteomes" id="UP001174419">
    <property type="component" value="Unassembled WGS sequence"/>
</dbReference>
<keyword evidence="2" id="KW-0732">Signal</keyword>
<feature type="signal peptide" evidence="2">
    <location>
        <begin position="1"/>
        <end position="24"/>
    </location>
</feature>
<sequence>MKLTHILFASAFAFATANSFAAKAETSNTEQEKVIVSTQEAVAEHASEQTAAQPASETATEQPAAATPQP</sequence>
<reference evidence="3" key="1">
    <citation type="submission" date="2020-06" db="EMBL/GenBank/DDBJ databases">
        <authorList>
            <person name="Dong N."/>
        </authorList>
    </citation>
    <scope>NUCLEOTIDE SEQUENCE</scope>
    <source>
        <strain evidence="3">DF49-4</strain>
    </source>
</reference>
<dbReference type="EMBL" id="JACANG010000017">
    <property type="protein sequence ID" value="MDM1719362.1"/>
    <property type="molecule type" value="Genomic_DNA"/>
</dbReference>
<reference evidence="3" key="2">
    <citation type="journal article" date="2022" name="Sci. Total Environ.">
        <title>Prevalence, transmission, and molecular epidemiology of tet(X)-positive bacteria among humans, animals, and environmental niches in China: An epidemiological, and genomic-based study.</title>
        <authorList>
            <person name="Dong N."/>
            <person name="Zeng Y."/>
            <person name="Cai C."/>
            <person name="Sun C."/>
            <person name="Lu J."/>
            <person name="Liu C."/>
            <person name="Zhou H."/>
            <person name="Sun Q."/>
            <person name="Shu L."/>
            <person name="Wang H."/>
            <person name="Wang Y."/>
            <person name="Wang S."/>
            <person name="Wu C."/>
            <person name="Chan E.W."/>
            <person name="Chen G."/>
            <person name="Shen Z."/>
            <person name="Chen S."/>
            <person name="Zhang R."/>
        </authorList>
    </citation>
    <scope>NUCLEOTIDE SEQUENCE</scope>
    <source>
        <strain evidence="3">DF49-4</strain>
    </source>
</reference>
<accession>A0AB35M1H8</accession>
<dbReference type="AlphaFoldDB" id="A0AB35M1H8"/>
<dbReference type="RefSeq" id="WP_286381025.1">
    <property type="nucleotide sequence ID" value="NZ_JACANG010000017.1"/>
</dbReference>
<comment type="caution">
    <text evidence="3">The sequence shown here is derived from an EMBL/GenBank/DDBJ whole genome shotgun (WGS) entry which is preliminary data.</text>
</comment>
<evidence type="ECO:0000256" key="1">
    <source>
        <dbReference type="SAM" id="MobiDB-lite"/>
    </source>
</evidence>
<feature type="chain" id="PRO_5044212533" evidence="2">
    <location>
        <begin position="25"/>
        <end position="70"/>
    </location>
</feature>
<feature type="compositionally biased region" description="Low complexity" evidence="1">
    <location>
        <begin position="54"/>
        <end position="70"/>
    </location>
</feature>
<organism evidence="3 4">
    <name type="scientific">Acinetobacter towneri</name>
    <dbReference type="NCBI Taxonomy" id="202956"/>
    <lineage>
        <taxon>Bacteria</taxon>
        <taxon>Pseudomonadati</taxon>
        <taxon>Pseudomonadota</taxon>
        <taxon>Gammaproteobacteria</taxon>
        <taxon>Moraxellales</taxon>
        <taxon>Moraxellaceae</taxon>
        <taxon>Acinetobacter</taxon>
    </lineage>
</organism>
<feature type="region of interest" description="Disordered" evidence="1">
    <location>
        <begin position="43"/>
        <end position="70"/>
    </location>
</feature>